<evidence type="ECO:0000313" key="2">
    <source>
        <dbReference type="EMBL" id="MFM9612806.1"/>
    </source>
</evidence>
<dbReference type="EMBL" id="JBJVNI010000017">
    <property type="protein sequence ID" value="MFM9612806.1"/>
    <property type="molecule type" value="Genomic_DNA"/>
</dbReference>
<protein>
    <recommendedName>
        <fullName evidence="4">DUF5753 domain-containing protein</fullName>
    </recommendedName>
</protein>
<evidence type="ECO:0000256" key="1">
    <source>
        <dbReference type="SAM" id="MobiDB-lite"/>
    </source>
</evidence>
<gene>
    <name evidence="2" type="ORF">ACKI18_29400</name>
</gene>
<name>A0ABW9HYG5_9ACTN</name>
<accession>A0ABW9HYG5</accession>
<feature type="region of interest" description="Disordered" evidence="1">
    <location>
        <begin position="106"/>
        <end position="127"/>
    </location>
</feature>
<reference evidence="2 3" key="1">
    <citation type="submission" date="2024-12" db="EMBL/GenBank/DDBJ databases">
        <title>Forecasting of Potato common scab and diversities of Pathogenic streptomyces spp. in china.</title>
        <authorList>
            <person name="Handique U."/>
            <person name="Wu J."/>
        </authorList>
    </citation>
    <scope>NUCLEOTIDE SEQUENCE [LARGE SCALE GENOMIC DNA]</scope>
    <source>
        <strain evidence="2 3">ZRIMU1530</strain>
    </source>
</reference>
<sequence length="127" mass="14147">MSTRDRIINHPGVLATADAEIVELLDGYRTEVIQKCIGRLRAIPVACTALTGPIWYGTGWNDAITQLEEIADYQTPDDEAYVGELELLRALALNVRAAARRGDLSHVQQLSDQHHQADKDARNKVRQ</sequence>
<dbReference type="RefSeq" id="WP_409111080.1">
    <property type="nucleotide sequence ID" value="NZ_JBJVNI010000017.1"/>
</dbReference>
<proteinExistence type="predicted"/>
<evidence type="ECO:0008006" key="4">
    <source>
        <dbReference type="Google" id="ProtNLM"/>
    </source>
</evidence>
<keyword evidence="3" id="KW-1185">Reference proteome</keyword>
<dbReference type="Proteomes" id="UP001631957">
    <property type="component" value="Unassembled WGS sequence"/>
</dbReference>
<comment type="caution">
    <text evidence="2">The sequence shown here is derived from an EMBL/GenBank/DDBJ whole genome shotgun (WGS) entry which is preliminary data.</text>
</comment>
<feature type="compositionally biased region" description="Basic and acidic residues" evidence="1">
    <location>
        <begin position="112"/>
        <end position="127"/>
    </location>
</feature>
<evidence type="ECO:0000313" key="3">
    <source>
        <dbReference type="Proteomes" id="UP001631957"/>
    </source>
</evidence>
<organism evidence="2 3">
    <name type="scientific">Streptomyces niveiscabiei</name>
    <dbReference type="NCBI Taxonomy" id="164115"/>
    <lineage>
        <taxon>Bacteria</taxon>
        <taxon>Bacillati</taxon>
        <taxon>Actinomycetota</taxon>
        <taxon>Actinomycetes</taxon>
        <taxon>Kitasatosporales</taxon>
        <taxon>Streptomycetaceae</taxon>
        <taxon>Streptomyces</taxon>
    </lineage>
</organism>